<dbReference type="OrthoDB" id="545304at2759"/>
<dbReference type="EMBL" id="BRXU01000007">
    <property type="protein sequence ID" value="GLC53397.1"/>
    <property type="molecule type" value="Genomic_DNA"/>
</dbReference>
<dbReference type="Proteomes" id="UP001165080">
    <property type="component" value="Unassembled WGS sequence"/>
</dbReference>
<protein>
    <submittedName>
        <fullName evidence="1">Uncharacterized protein</fullName>
    </submittedName>
</protein>
<comment type="caution">
    <text evidence="1">The sequence shown here is derived from an EMBL/GenBank/DDBJ whole genome shotgun (WGS) entry which is preliminary data.</text>
</comment>
<reference evidence="1 2" key="1">
    <citation type="journal article" date="2023" name="Commun. Biol.">
        <title>Reorganization of the ancestral sex-determining regions during the evolution of trioecy in Pleodorina starrii.</title>
        <authorList>
            <person name="Takahashi K."/>
            <person name="Suzuki S."/>
            <person name="Kawai-Toyooka H."/>
            <person name="Yamamoto K."/>
            <person name="Hamaji T."/>
            <person name="Ootsuki R."/>
            <person name="Yamaguchi H."/>
            <person name="Kawachi M."/>
            <person name="Higashiyama T."/>
            <person name="Nozaki H."/>
        </authorList>
    </citation>
    <scope>NUCLEOTIDE SEQUENCE [LARGE SCALE GENOMIC DNA]</scope>
    <source>
        <strain evidence="1 2">NIES-4479</strain>
    </source>
</reference>
<name>A0A9W6F1Z2_9CHLO</name>
<dbReference type="AlphaFoldDB" id="A0A9W6F1Z2"/>
<keyword evidence="2" id="KW-1185">Reference proteome</keyword>
<gene>
    <name evidence="1" type="primary">PLEST002197</name>
    <name evidence="1" type="ORF">PLESTB_000740300</name>
</gene>
<evidence type="ECO:0000313" key="2">
    <source>
        <dbReference type="Proteomes" id="UP001165080"/>
    </source>
</evidence>
<organism evidence="1 2">
    <name type="scientific">Pleodorina starrii</name>
    <dbReference type="NCBI Taxonomy" id="330485"/>
    <lineage>
        <taxon>Eukaryota</taxon>
        <taxon>Viridiplantae</taxon>
        <taxon>Chlorophyta</taxon>
        <taxon>core chlorophytes</taxon>
        <taxon>Chlorophyceae</taxon>
        <taxon>CS clade</taxon>
        <taxon>Chlamydomonadales</taxon>
        <taxon>Volvocaceae</taxon>
        <taxon>Pleodorina</taxon>
    </lineage>
</organism>
<accession>A0A9W6F1Z2</accession>
<sequence>MAELPYSQADTCAAFDLLGLFDSILLPSAVLTLLDLNTRKLLRVCCKRLRAEVDVHVTSITINRYNISKLQPTQPGSLAARYPRLRRLAFGANEPRDVAALLRSQLPSLAPSLACLDFWSYYASVSSELWAALVELAPPALTLRLNINESLLRRMEVDAVLGALRALRSGRPGLVVEFAAGHTSFGFRSTERETLRFLASAEYIRSLGFSIGLRGRELQDGRFFEYLAAEAAPRPPPPAAAAAAATPSPAARAITALSLTHYEAEERPPVGPLLAGLHLLTALRSLTLDCEISLTELAPLAACDGLTQLTVDLLVARAHAPRPAAAPPLPAWNAAAGGAAGGLVAATVPLPQVRSLTLGRESHPAQPLADVFPRLTELVSVPCTRNVGVYNVFHCGLMLGGAGLTALARLTLGCVVAAAAAPGALAAAASLTALAFTHADNESTAGLLRAAAALPRLRRLALWDHEDADEYLALKELLSPPPTAAAPLPPPVVFRHLEELEVRATAPDFFQEVQALLAEGALRFGPCGGDGGEDGGGDGGGGGGVRRARLDACYDPPLLVVGQLGSLLAALGPGLRGAVVSGWATPGSEAALLALGQHIGRPGLVMEYEYPLL</sequence>
<proteinExistence type="predicted"/>
<evidence type="ECO:0000313" key="1">
    <source>
        <dbReference type="EMBL" id="GLC53397.1"/>
    </source>
</evidence>